<reference evidence="4 5" key="2">
    <citation type="submission" date="2021-08" db="EMBL/GenBank/DDBJ databases">
        <title>Rheinheimera aquimaris sp. nov., isolated from seawater of the East Sea in Korea.</title>
        <authorList>
            <person name="Kim K.H."/>
            <person name="Wenting R."/>
            <person name="Kim K.R."/>
            <person name="Jeon C.O."/>
        </authorList>
    </citation>
    <scope>NUCLEOTIDE SEQUENCE [LARGE SCALE GENOMIC DNA]</scope>
    <source>
        <strain evidence="4 5">MA-13</strain>
    </source>
</reference>
<dbReference type="InterPro" id="IPR050902">
    <property type="entry name" value="ABC_Transporter_SBP"/>
</dbReference>
<dbReference type="PANTHER" id="PTHR30535">
    <property type="entry name" value="VITAMIN B12-BINDING PROTEIN"/>
    <property type="match status" value="1"/>
</dbReference>
<dbReference type="InterPro" id="IPR002491">
    <property type="entry name" value="ABC_transptr_periplasmic_BD"/>
</dbReference>
<dbReference type="Gene3D" id="3.40.50.1980">
    <property type="entry name" value="Nitrogenase molybdenum iron protein domain"/>
    <property type="match status" value="2"/>
</dbReference>
<feature type="chain" id="PRO_5045955583" evidence="2">
    <location>
        <begin position="18"/>
        <end position="277"/>
    </location>
</feature>
<dbReference type="NCBIfam" id="NF038402">
    <property type="entry name" value="TroA_like"/>
    <property type="match status" value="1"/>
</dbReference>
<dbReference type="EMBL" id="JAERPS020000001">
    <property type="protein sequence ID" value="MBZ9610896.1"/>
    <property type="molecule type" value="Genomic_DNA"/>
</dbReference>
<reference evidence="4 5" key="1">
    <citation type="submission" date="2020-12" db="EMBL/GenBank/DDBJ databases">
        <authorList>
            <person name="Ruan W."/>
            <person name="Khan S.A."/>
            <person name="Jeon C.O."/>
        </authorList>
    </citation>
    <scope>NUCLEOTIDE SEQUENCE [LARGE SCALE GENOMIC DNA]</scope>
    <source>
        <strain evidence="4 5">MA-13</strain>
    </source>
</reference>
<keyword evidence="1 2" id="KW-0732">Signal</keyword>
<dbReference type="SUPFAM" id="SSF53807">
    <property type="entry name" value="Helical backbone' metal receptor"/>
    <property type="match status" value="1"/>
</dbReference>
<protein>
    <submittedName>
        <fullName evidence="4">Cobalamin-binding protein</fullName>
    </submittedName>
</protein>
<evidence type="ECO:0000313" key="4">
    <source>
        <dbReference type="EMBL" id="MBZ9610896.1"/>
    </source>
</evidence>
<proteinExistence type="predicted"/>
<sequence length="277" mass="30566">MRLWLLLLCCLSAAVQGAEQRIIALAPHITEMLYAIGAGDSVVGVSDYSDYPAQARALPSVASFAGINLEAILALKPNLVIAWRSGNPPADIKRLQHFGINVVFSDPITLDDIATELRLFGELTGHQIQADAEAARFSHQLQQLRTTYQHKTPLRVFFAMSTAPLSTVANKAWPQQMLTLCGADNPFATAKGDYPQVGIEQVVTAEPELIIQPLRTDTKPDLMYWHRFTVIPAVKHGRFLSVNADHLYRTTPRTLLGIQQLCQGIDSYRDLTINAAH</sequence>
<evidence type="ECO:0000259" key="3">
    <source>
        <dbReference type="PROSITE" id="PS50983"/>
    </source>
</evidence>
<organism evidence="4 5">
    <name type="scientific">Rheinheimera maricola</name>
    <dbReference type="NCBI Taxonomy" id="2793282"/>
    <lineage>
        <taxon>Bacteria</taxon>
        <taxon>Pseudomonadati</taxon>
        <taxon>Pseudomonadota</taxon>
        <taxon>Gammaproteobacteria</taxon>
        <taxon>Chromatiales</taxon>
        <taxon>Chromatiaceae</taxon>
        <taxon>Rheinheimera</taxon>
    </lineage>
</organism>
<dbReference type="CDD" id="cd01144">
    <property type="entry name" value="BtuF"/>
    <property type="match status" value="1"/>
</dbReference>
<dbReference type="Pfam" id="PF01497">
    <property type="entry name" value="Peripla_BP_2"/>
    <property type="match status" value="1"/>
</dbReference>
<dbReference type="InterPro" id="IPR054828">
    <property type="entry name" value="Vit_B12_bind_prot"/>
</dbReference>
<feature type="domain" description="Fe/B12 periplasmic-binding" evidence="3">
    <location>
        <begin position="21"/>
        <end position="269"/>
    </location>
</feature>
<comment type="caution">
    <text evidence="4">The sequence shown here is derived from an EMBL/GenBank/DDBJ whole genome shotgun (WGS) entry which is preliminary data.</text>
</comment>
<dbReference type="PANTHER" id="PTHR30535:SF34">
    <property type="entry name" value="MOLYBDATE-BINDING PROTEIN MOLA"/>
    <property type="match status" value="1"/>
</dbReference>
<evidence type="ECO:0000313" key="5">
    <source>
        <dbReference type="Proteomes" id="UP000663814"/>
    </source>
</evidence>
<dbReference type="Proteomes" id="UP000663814">
    <property type="component" value="Unassembled WGS sequence"/>
</dbReference>
<feature type="signal peptide" evidence="2">
    <location>
        <begin position="1"/>
        <end position="17"/>
    </location>
</feature>
<gene>
    <name evidence="4" type="ORF">I4W93_004750</name>
</gene>
<dbReference type="RefSeq" id="WP_224673255.1">
    <property type="nucleotide sequence ID" value="NZ_JAERPS020000001.1"/>
</dbReference>
<evidence type="ECO:0000256" key="2">
    <source>
        <dbReference type="SAM" id="SignalP"/>
    </source>
</evidence>
<dbReference type="PROSITE" id="PS50983">
    <property type="entry name" value="FE_B12_PBP"/>
    <property type="match status" value="1"/>
</dbReference>
<evidence type="ECO:0000256" key="1">
    <source>
        <dbReference type="ARBA" id="ARBA00022729"/>
    </source>
</evidence>
<keyword evidence="5" id="KW-1185">Reference proteome</keyword>
<name>A0ABS7X6E6_9GAMM</name>
<accession>A0ABS7X6E6</accession>